<dbReference type="Proteomes" id="UP000316541">
    <property type="component" value="Unassembled WGS sequence"/>
</dbReference>
<feature type="domain" description="Solute-binding protein family 3/N-terminal" evidence="2">
    <location>
        <begin position="51"/>
        <end position="268"/>
    </location>
</feature>
<dbReference type="InterPro" id="IPR001638">
    <property type="entry name" value="Solute-binding_3/MltF_N"/>
</dbReference>
<dbReference type="PANTHER" id="PTHR35936:SF17">
    <property type="entry name" value="ARGININE-BINDING EXTRACELLULAR PROTEIN ARTP"/>
    <property type="match status" value="1"/>
</dbReference>
<dbReference type="Pfam" id="PF00497">
    <property type="entry name" value="SBP_bac_3"/>
    <property type="match status" value="1"/>
</dbReference>
<evidence type="ECO:0000313" key="4">
    <source>
        <dbReference type="Proteomes" id="UP000316541"/>
    </source>
</evidence>
<evidence type="ECO:0000259" key="2">
    <source>
        <dbReference type="SMART" id="SM00062"/>
    </source>
</evidence>
<name>A0A544YN58_9ACTN</name>
<dbReference type="EMBL" id="VIRM01000035">
    <property type="protein sequence ID" value="TQS18205.1"/>
    <property type="molecule type" value="Genomic_DNA"/>
</dbReference>
<reference evidence="3 4" key="1">
    <citation type="submission" date="2019-07" db="EMBL/GenBank/DDBJ databases">
        <title>Microbispora hainanensis DSM 45428.</title>
        <authorList>
            <person name="Thawai C."/>
        </authorList>
    </citation>
    <scope>NUCLEOTIDE SEQUENCE [LARGE SCALE GENOMIC DNA]</scope>
    <source>
        <strain evidence="3 4">DSM 45428</strain>
    </source>
</reference>
<proteinExistence type="predicted"/>
<accession>A0A544YN58</accession>
<organism evidence="3 4">
    <name type="scientific">Microbispora hainanensis</name>
    <dbReference type="NCBI Taxonomy" id="568844"/>
    <lineage>
        <taxon>Bacteria</taxon>
        <taxon>Bacillati</taxon>
        <taxon>Actinomycetota</taxon>
        <taxon>Actinomycetes</taxon>
        <taxon>Streptosporangiales</taxon>
        <taxon>Streptosporangiaceae</taxon>
        <taxon>Microbispora</taxon>
    </lineage>
</organism>
<dbReference type="PANTHER" id="PTHR35936">
    <property type="entry name" value="MEMBRANE-BOUND LYTIC MUREIN TRANSGLYCOSYLASE F"/>
    <property type="match status" value="1"/>
</dbReference>
<keyword evidence="1" id="KW-0732">Signal</keyword>
<protein>
    <submittedName>
        <fullName evidence="3">Transporter substrate-binding domain-containing protein</fullName>
    </submittedName>
</protein>
<dbReference type="SUPFAM" id="SSF53850">
    <property type="entry name" value="Periplasmic binding protein-like II"/>
    <property type="match status" value="1"/>
</dbReference>
<dbReference type="SMART" id="SM00062">
    <property type="entry name" value="PBPb"/>
    <property type="match status" value="1"/>
</dbReference>
<evidence type="ECO:0000313" key="3">
    <source>
        <dbReference type="EMBL" id="TQS18205.1"/>
    </source>
</evidence>
<evidence type="ECO:0000256" key="1">
    <source>
        <dbReference type="ARBA" id="ARBA00022729"/>
    </source>
</evidence>
<comment type="caution">
    <text evidence="3">The sequence shown here is derived from an EMBL/GenBank/DDBJ whole genome shotgun (WGS) entry which is preliminary data.</text>
</comment>
<dbReference type="Gene3D" id="3.40.190.10">
    <property type="entry name" value="Periplasmic binding protein-like II"/>
    <property type="match status" value="2"/>
</dbReference>
<dbReference type="AlphaFoldDB" id="A0A544YN58"/>
<gene>
    <name evidence="3" type="ORF">FLX08_25725</name>
</gene>
<sequence>MPSYGVKGALPCRCWRGDGRDLDIERVWRVVAVVGVLAAAFLTGGCGNAGTLVVGVRPGQPGLVTRLPDGRYSGFDIEVAQYVARALGYRDDQVVYTLDPTRADLVVGATGPPGSRYVAGPYLVTSTDILVRAGDLSVRRPRDLARKRVCATRESAAPLVKRFGTRWRQVFLAEANLPAACAPLLASGRTDAIVADAPVLAGLSAQYPGRFRFSGRSLATEKYGIAAETPALRDQVEEALRRMFDDGTWKRTVIDQLGTLATRYTTPPSLD</sequence>